<evidence type="ECO:0000313" key="7">
    <source>
        <dbReference type="EMBL" id="KAK9820560.1"/>
    </source>
</evidence>
<dbReference type="AlphaFoldDB" id="A0AAW1QGK1"/>
<organism evidence="7 8">
    <name type="scientific">[Myrmecia] bisecta</name>
    <dbReference type="NCBI Taxonomy" id="41462"/>
    <lineage>
        <taxon>Eukaryota</taxon>
        <taxon>Viridiplantae</taxon>
        <taxon>Chlorophyta</taxon>
        <taxon>core chlorophytes</taxon>
        <taxon>Trebouxiophyceae</taxon>
        <taxon>Trebouxiales</taxon>
        <taxon>Trebouxiaceae</taxon>
        <taxon>Myrmecia</taxon>
    </lineage>
</organism>
<proteinExistence type="inferred from homology"/>
<protein>
    <recommendedName>
        <fullName evidence="6">Peptidase S8/S53 domain-containing protein</fullName>
    </recommendedName>
</protein>
<reference evidence="7 8" key="1">
    <citation type="journal article" date="2024" name="Nat. Commun.">
        <title>Phylogenomics reveals the evolutionary origins of lichenization in chlorophyte algae.</title>
        <authorList>
            <person name="Puginier C."/>
            <person name="Libourel C."/>
            <person name="Otte J."/>
            <person name="Skaloud P."/>
            <person name="Haon M."/>
            <person name="Grisel S."/>
            <person name="Petersen M."/>
            <person name="Berrin J.G."/>
            <person name="Delaux P.M."/>
            <person name="Dal Grande F."/>
            <person name="Keller J."/>
        </authorList>
    </citation>
    <scope>NUCLEOTIDE SEQUENCE [LARGE SCALE GENOMIC DNA]</scope>
    <source>
        <strain evidence="7 8">SAG 2043</strain>
    </source>
</reference>
<dbReference type="InterPro" id="IPR050131">
    <property type="entry name" value="Peptidase_S8_subtilisin-like"/>
</dbReference>
<evidence type="ECO:0000259" key="6">
    <source>
        <dbReference type="Pfam" id="PF00082"/>
    </source>
</evidence>
<dbReference type="PANTHER" id="PTHR43806">
    <property type="entry name" value="PEPTIDASE S8"/>
    <property type="match status" value="1"/>
</dbReference>
<evidence type="ECO:0000256" key="5">
    <source>
        <dbReference type="PROSITE-ProRule" id="PRU01240"/>
    </source>
</evidence>
<dbReference type="GO" id="GO:0006508">
    <property type="term" value="P:proteolysis"/>
    <property type="evidence" value="ECO:0007669"/>
    <property type="project" value="UniProtKB-KW"/>
</dbReference>
<dbReference type="PANTHER" id="PTHR43806:SF14">
    <property type="entry name" value="TRIPEPTIDYL-PEPTIDASE 2"/>
    <property type="match status" value="1"/>
</dbReference>
<feature type="domain" description="Peptidase S8/S53" evidence="6">
    <location>
        <begin position="232"/>
        <end position="365"/>
    </location>
</feature>
<keyword evidence="2" id="KW-0645">Protease</keyword>
<keyword evidence="3" id="KW-0378">Hydrolase</keyword>
<dbReference type="EMBL" id="JALJOR010000003">
    <property type="protein sequence ID" value="KAK9820560.1"/>
    <property type="molecule type" value="Genomic_DNA"/>
</dbReference>
<evidence type="ECO:0000256" key="2">
    <source>
        <dbReference type="ARBA" id="ARBA00022670"/>
    </source>
</evidence>
<dbReference type="Pfam" id="PF00082">
    <property type="entry name" value="Peptidase_S8"/>
    <property type="match status" value="1"/>
</dbReference>
<dbReference type="InterPro" id="IPR023828">
    <property type="entry name" value="Peptidase_S8_Ser-AS"/>
</dbReference>
<dbReference type="GO" id="GO:0005615">
    <property type="term" value="C:extracellular space"/>
    <property type="evidence" value="ECO:0007669"/>
    <property type="project" value="TreeGrafter"/>
</dbReference>
<dbReference type="InterPro" id="IPR000209">
    <property type="entry name" value="Peptidase_S8/S53_dom"/>
</dbReference>
<dbReference type="InterPro" id="IPR036852">
    <property type="entry name" value="Peptidase_S8/S53_dom_sf"/>
</dbReference>
<comment type="similarity">
    <text evidence="1 5">Belongs to the peptidase S8 family.</text>
</comment>
<sequence length="402" mass="41946">MLEWMCGSAGPAVEGPLKRPLSCRLQGSCTHVYSASLVGVAGHFDRGDLHILDACVPGGIQEFYQDAVVRRKRLKHRRLQDDGAEPQLLAADAPFTPDGPVTPDPAAFTDNGTHAHIVQAFDDEVSLPTNNAQSSGSALPNVVIPPQAASPSEIAGPGLKIAQLSTGLWGLDRVDQRDLPLDGNYKFGTPTTEGTGKGVTIYSVDSGIRTSHQEFKSLTDGRSRASFGLVLEHNVTVVVASGNTKADSCTIVPATVGQTISVAGTDIPTKFQGTKAGDPEVIYTFSNTGACVDIFAPGVDIYAACGGAARAGRCPNVSDTAYTWGSGTSMAAPHVAGVAAIYLESHPQATPAEVKSAILTAATLNRLKMDGTRPGTPNRQLYSFLGDYNGVQAPGRQVSAFG</sequence>
<comment type="caution">
    <text evidence="7">The sequence shown here is derived from an EMBL/GenBank/DDBJ whole genome shotgun (WGS) entry which is preliminary data.</text>
</comment>
<accession>A0AAW1QGK1</accession>
<name>A0AAW1QGK1_9CHLO</name>
<evidence type="ECO:0000313" key="8">
    <source>
        <dbReference type="Proteomes" id="UP001489004"/>
    </source>
</evidence>
<dbReference type="PROSITE" id="PS00138">
    <property type="entry name" value="SUBTILASE_SER"/>
    <property type="match status" value="1"/>
</dbReference>
<dbReference type="GO" id="GO:0004252">
    <property type="term" value="F:serine-type endopeptidase activity"/>
    <property type="evidence" value="ECO:0007669"/>
    <property type="project" value="InterPro"/>
</dbReference>
<keyword evidence="4" id="KW-0720">Serine protease</keyword>
<dbReference type="Gene3D" id="3.40.50.200">
    <property type="entry name" value="Peptidase S8/S53 domain"/>
    <property type="match status" value="2"/>
</dbReference>
<dbReference type="Proteomes" id="UP001489004">
    <property type="component" value="Unassembled WGS sequence"/>
</dbReference>
<evidence type="ECO:0000256" key="3">
    <source>
        <dbReference type="ARBA" id="ARBA00022801"/>
    </source>
</evidence>
<comment type="caution">
    <text evidence="5">Lacks conserved residue(s) required for the propagation of feature annotation.</text>
</comment>
<evidence type="ECO:0000256" key="1">
    <source>
        <dbReference type="ARBA" id="ARBA00011073"/>
    </source>
</evidence>
<gene>
    <name evidence="7" type="ORF">WJX72_011655</name>
</gene>
<dbReference type="SUPFAM" id="SSF52743">
    <property type="entry name" value="Subtilisin-like"/>
    <property type="match status" value="1"/>
</dbReference>
<evidence type="ECO:0000256" key="4">
    <source>
        <dbReference type="ARBA" id="ARBA00022825"/>
    </source>
</evidence>
<keyword evidence="8" id="KW-1185">Reference proteome</keyword>
<dbReference type="PROSITE" id="PS51892">
    <property type="entry name" value="SUBTILASE"/>
    <property type="match status" value="1"/>
</dbReference>